<accession>F8DFL1</accession>
<dbReference type="GO" id="GO:0003676">
    <property type="term" value="F:nucleic acid binding"/>
    <property type="evidence" value="ECO:0007669"/>
    <property type="project" value="InterPro"/>
</dbReference>
<dbReference type="PANTHER" id="PTHR47618:SF2">
    <property type="entry name" value="CYCLIC-DI-AMP PHOSPHODIESTERASE GDPP"/>
    <property type="match status" value="1"/>
</dbReference>
<protein>
    <submittedName>
        <fullName evidence="8">DHHA1 domain protein</fullName>
    </submittedName>
</protein>
<evidence type="ECO:0000256" key="6">
    <source>
        <dbReference type="SAM" id="Phobius"/>
    </source>
</evidence>
<evidence type="ECO:0000256" key="3">
    <source>
        <dbReference type="ARBA" id="ARBA00022692"/>
    </source>
</evidence>
<dbReference type="PANTHER" id="PTHR47618">
    <property type="entry name" value="BIFUNCTIONAL OLIGORIBONUCLEASE AND PAP PHOSPHATASE NRNA"/>
    <property type="match status" value="1"/>
</dbReference>
<feature type="transmembrane region" description="Helical" evidence="6">
    <location>
        <begin position="69"/>
        <end position="87"/>
    </location>
</feature>
<feature type="transmembrane region" description="Helical" evidence="6">
    <location>
        <begin position="93"/>
        <end position="111"/>
    </location>
</feature>
<dbReference type="Pfam" id="PF01368">
    <property type="entry name" value="DHH"/>
    <property type="match status" value="1"/>
</dbReference>
<dbReference type="PROSITE" id="PS50887">
    <property type="entry name" value="GGDEF"/>
    <property type="match status" value="1"/>
</dbReference>
<evidence type="ECO:0000256" key="4">
    <source>
        <dbReference type="ARBA" id="ARBA00022989"/>
    </source>
</evidence>
<reference evidence="8" key="1">
    <citation type="submission" date="2011-06" db="EMBL/GenBank/DDBJ databases">
        <authorList>
            <person name="Muzny D."/>
            <person name="Qin X."/>
            <person name="Buhay C."/>
            <person name="Dugan-Rocha S."/>
            <person name="Ding Y."/>
            <person name="Chen G."/>
            <person name="Hawes A."/>
            <person name="Holder M."/>
            <person name="Jhangiani S."/>
            <person name="Johnson A."/>
            <person name="Khan Z."/>
            <person name="Li Z."/>
            <person name="Liu W."/>
            <person name="Liu X."/>
            <person name="Perez L."/>
            <person name="Shen H."/>
            <person name="Wang Q."/>
            <person name="Watt J."/>
            <person name="Xi L."/>
            <person name="Xin Y."/>
            <person name="Zhou J."/>
            <person name="Deng J."/>
            <person name="Jiang H."/>
            <person name="Liu Y."/>
            <person name="Qu J."/>
            <person name="Song X.-Z."/>
            <person name="Zhang L."/>
            <person name="Villasana D."/>
            <person name="Johnson A."/>
            <person name="Liu J."/>
            <person name="Liyanage D."/>
            <person name="Lorensuhewa L."/>
            <person name="Robinson T."/>
            <person name="Song A."/>
            <person name="Song B.-B."/>
            <person name="Dinh H."/>
            <person name="Thornton R."/>
            <person name="Coyle M."/>
            <person name="Francisco L."/>
            <person name="Jackson L."/>
            <person name="Javaid M."/>
            <person name="Korchina V."/>
            <person name="Kovar C."/>
            <person name="Mata R."/>
            <person name="Mathew T."/>
            <person name="Ngo R."/>
            <person name="Nguyen L."/>
            <person name="Nguyen N."/>
            <person name="Okwuonu G."/>
            <person name="Ongeri F."/>
            <person name="Pham C."/>
            <person name="Simmons D."/>
            <person name="Wilczek-Boney K."/>
            <person name="Hale W."/>
            <person name="Jakkamsetti A."/>
            <person name="Pham P."/>
            <person name="Ruth R."/>
            <person name="San Lucas F."/>
            <person name="Warren J."/>
            <person name="Zhang J."/>
            <person name="Zhao Z."/>
            <person name="Zhou C."/>
            <person name="Zhu D."/>
            <person name="Lee S."/>
            <person name="Bess C."/>
            <person name="Blankenburg K."/>
            <person name="Forbes L."/>
            <person name="Fu Q."/>
            <person name="Gubbala S."/>
            <person name="Hirani K."/>
            <person name="Jayaseelan J.C."/>
            <person name="Lara F."/>
            <person name="Munidasa M."/>
            <person name="Palculict T."/>
            <person name="Patil S."/>
            <person name="Pu L.-L."/>
            <person name="Saada N."/>
            <person name="Tang L."/>
            <person name="Weissenberger G."/>
            <person name="Zhu Y."/>
            <person name="Hemphill L."/>
            <person name="Shang Y."/>
            <person name="Youmans B."/>
            <person name="Ayvaz T."/>
            <person name="Ross M."/>
            <person name="Santibanez J."/>
            <person name="Aqrawi P."/>
            <person name="Gross S."/>
            <person name="Joshi V."/>
            <person name="Fowler G."/>
            <person name="Nazareth L."/>
            <person name="Reid J."/>
            <person name="Worley K."/>
            <person name="Petrosino J."/>
            <person name="Highlander S."/>
            <person name="Gibbs R."/>
        </authorList>
    </citation>
    <scope>NUCLEOTIDE SEQUENCE</scope>
    <source>
        <strain evidence="8">ATCC 15912</strain>
    </source>
</reference>
<dbReference type="InterPro" id="IPR049553">
    <property type="entry name" value="GdpP-like_PAS"/>
</dbReference>
<dbReference type="InterPro" id="IPR051319">
    <property type="entry name" value="Oligoribo/pAp-PDE_c-di-AMP_PDE"/>
</dbReference>
<name>F8DFL1_STREP</name>
<dbReference type="EMBL" id="CP002843">
    <property type="protein sequence ID" value="AEH56478.1"/>
    <property type="molecule type" value="Genomic_DNA"/>
</dbReference>
<dbReference type="KEGG" id="scp:HMPREF0833_11447"/>
<comment type="subcellular location">
    <subcellularLocation>
        <location evidence="1">Cell membrane</location>
        <topology evidence="1">Multi-pass membrane protein</topology>
    </subcellularLocation>
</comment>
<organism evidence="8">
    <name type="scientific">Streptococcus parasanguinis (strain ATCC 15912 / DSM 6778 / CIP 104372 / LMG 14537)</name>
    <dbReference type="NCBI Taxonomy" id="760570"/>
    <lineage>
        <taxon>Bacteria</taxon>
        <taxon>Bacillati</taxon>
        <taxon>Bacillota</taxon>
        <taxon>Bacilli</taxon>
        <taxon>Lactobacillales</taxon>
        <taxon>Streptococcaceae</taxon>
        <taxon>Streptococcus</taxon>
    </lineage>
</organism>
<evidence type="ECO:0000256" key="5">
    <source>
        <dbReference type="ARBA" id="ARBA00023136"/>
    </source>
</evidence>
<evidence type="ECO:0000256" key="2">
    <source>
        <dbReference type="ARBA" id="ARBA00022475"/>
    </source>
</evidence>
<feature type="domain" description="GGDEF" evidence="7">
    <location>
        <begin position="232"/>
        <end position="360"/>
    </location>
</feature>
<dbReference type="HOGENOM" id="CLU_018278_0_0_9"/>
<dbReference type="Gene3D" id="3.90.1640.10">
    <property type="entry name" value="inorganic pyrophosphatase (n-terminal core)"/>
    <property type="match status" value="1"/>
</dbReference>
<sequence length="719" mass="81415">MMFQPQFYGLKSFVAIYTSVNDVYKVVKHRESFLRVNLLCNIERNLAFYLYLWYNSEKRFMMKKFRLSFIHYVLIGFISFAILAIFLRIFGKGYVTLIAIFLVLAGLIALFEYQLQISELDELEQIQYVNHQAESGLASLLDKMPVGVIKINEESNEVEWFNPYAELIFSTDDGDFDVESLKKLLNTLFEDKGHFVTVADKKYSVYFDQTSSVVYFFDVSSEYEATVGLVTTRPVIGIISVDNYDDLEDVISDSDISNINSFIANFVEEFTAHYHMFYRRVGMDRFYLFTDYTVLEQLMESKFSVIDQFREEAKKRELPITLSMGFSYGDGEHDEIGKVALLNLNLAEVRGGDQAVVKKNDEQKNPIFFGGGTASAVKRTRTRTRAMMTAISDKIKSVDQVFIVGHRNLDMDALGASVGMQFFSSNILASSYVVYDPHAMASDISRAIAKLEDEQVTKLLTVEEALQMVTDRSLLIMVDHAKTALTLSKEFYKEFQQIIVIDHHRRDDDFPENVLITYIESGASSASELVSELIQFQKSKKNRLTKIQASVLMAGIMLDTKNFSARVTSRTFDVASYLRSRGSDSVAIQEISAIQFDEYREVNELILTGEKILPHIIVACANTTKAYDSVTISKAADSMLAMSEVEATFVIACNQSGTISISARSRSKVNVQRIMEQLGGGGHFNSAASQIEGQDLMSIRQQLIETIENEVIIEKENVE</sequence>
<dbReference type="Proteomes" id="UP000001502">
    <property type="component" value="Chromosome"/>
</dbReference>
<dbReference type="Pfam" id="PF24898">
    <property type="entry name" value="GGDEF_GdpP"/>
    <property type="match status" value="1"/>
</dbReference>
<dbReference type="InterPro" id="IPR003156">
    <property type="entry name" value="DHHA1_dom"/>
</dbReference>
<dbReference type="InterPro" id="IPR001667">
    <property type="entry name" value="DDH_dom"/>
</dbReference>
<evidence type="ECO:0000259" key="7">
    <source>
        <dbReference type="PROSITE" id="PS50887"/>
    </source>
</evidence>
<dbReference type="Gene3D" id="3.30.450.20">
    <property type="entry name" value="PAS domain"/>
    <property type="match status" value="1"/>
</dbReference>
<evidence type="ECO:0000256" key="1">
    <source>
        <dbReference type="ARBA" id="ARBA00004651"/>
    </source>
</evidence>
<dbReference type="SUPFAM" id="SSF64182">
    <property type="entry name" value="DHH phosphoesterases"/>
    <property type="match status" value="1"/>
</dbReference>
<gene>
    <name evidence="8" type="ordered locus">HMPREF0833_11447</name>
</gene>
<dbReference type="Pfam" id="PF02272">
    <property type="entry name" value="DHHA1"/>
    <property type="match status" value="1"/>
</dbReference>
<dbReference type="InterPro" id="IPR000160">
    <property type="entry name" value="GGDEF_dom"/>
</dbReference>
<proteinExistence type="predicted"/>
<evidence type="ECO:0000313" key="8">
    <source>
        <dbReference type="EMBL" id="AEH56478.1"/>
    </source>
</evidence>
<dbReference type="Pfam" id="PF21370">
    <property type="entry name" value="PAS_GdpP"/>
    <property type="match status" value="1"/>
</dbReference>
<keyword evidence="5 6" id="KW-0472">Membrane</keyword>
<keyword evidence="3 6" id="KW-0812">Transmembrane</keyword>
<keyword evidence="2" id="KW-1003">Cell membrane</keyword>
<dbReference type="Gene3D" id="3.10.310.30">
    <property type="match status" value="1"/>
</dbReference>
<dbReference type="InterPro" id="IPR038763">
    <property type="entry name" value="DHH_sf"/>
</dbReference>
<dbReference type="GO" id="GO:0005886">
    <property type="term" value="C:plasma membrane"/>
    <property type="evidence" value="ECO:0007669"/>
    <property type="project" value="UniProtKB-SubCell"/>
</dbReference>
<keyword evidence="4 6" id="KW-1133">Transmembrane helix</keyword>
<dbReference type="AlphaFoldDB" id="F8DFL1"/>